<proteinExistence type="predicted"/>
<organism evidence="2 3">
    <name type="scientific">Ceratopteris richardii</name>
    <name type="common">Triangle waterfern</name>
    <dbReference type="NCBI Taxonomy" id="49495"/>
    <lineage>
        <taxon>Eukaryota</taxon>
        <taxon>Viridiplantae</taxon>
        <taxon>Streptophyta</taxon>
        <taxon>Embryophyta</taxon>
        <taxon>Tracheophyta</taxon>
        <taxon>Polypodiopsida</taxon>
        <taxon>Polypodiidae</taxon>
        <taxon>Polypodiales</taxon>
        <taxon>Pteridineae</taxon>
        <taxon>Pteridaceae</taxon>
        <taxon>Parkerioideae</taxon>
        <taxon>Ceratopteris</taxon>
    </lineage>
</organism>
<keyword evidence="1" id="KW-0812">Transmembrane</keyword>
<feature type="transmembrane region" description="Helical" evidence="1">
    <location>
        <begin position="88"/>
        <end position="106"/>
    </location>
</feature>
<accession>A0A8T2UA52</accession>
<evidence type="ECO:0000256" key="1">
    <source>
        <dbReference type="SAM" id="Phobius"/>
    </source>
</evidence>
<reference evidence="2" key="1">
    <citation type="submission" date="2021-08" db="EMBL/GenBank/DDBJ databases">
        <title>WGS assembly of Ceratopteris richardii.</title>
        <authorList>
            <person name="Marchant D.B."/>
            <person name="Chen G."/>
            <person name="Jenkins J."/>
            <person name="Shu S."/>
            <person name="Leebens-Mack J."/>
            <person name="Grimwood J."/>
            <person name="Schmutz J."/>
            <person name="Soltis P."/>
            <person name="Soltis D."/>
            <person name="Chen Z.-H."/>
        </authorList>
    </citation>
    <scope>NUCLEOTIDE SEQUENCE</scope>
    <source>
        <strain evidence="2">Whitten #5841</strain>
        <tissue evidence="2">Leaf</tissue>
    </source>
</reference>
<keyword evidence="1" id="KW-1133">Transmembrane helix</keyword>
<comment type="caution">
    <text evidence="2">The sequence shown here is derived from an EMBL/GenBank/DDBJ whole genome shotgun (WGS) entry which is preliminary data.</text>
</comment>
<keyword evidence="3" id="KW-1185">Reference proteome</keyword>
<name>A0A8T2UA52_CERRI</name>
<dbReference type="AlphaFoldDB" id="A0A8T2UA52"/>
<evidence type="ECO:0000313" key="2">
    <source>
        <dbReference type="EMBL" id="KAH7431390.1"/>
    </source>
</evidence>
<keyword evidence="1" id="KW-0472">Membrane</keyword>
<protein>
    <submittedName>
        <fullName evidence="2">Uncharacterized protein</fullName>
    </submittedName>
</protein>
<evidence type="ECO:0000313" key="3">
    <source>
        <dbReference type="Proteomes" id="UP000825935"/>
    </source>
</evidence>
<dbReference type="Proteomes" id="UP000825935">
    <property type="component" value="Chromosome 8"/>
</dbReference>
<dbReference type="EMBL" id="CM035413">
    <property type="protein sequence ID" value="KAH7431390.1"/>
    <property type="molecule type" value="Genomic_DNA"/>
</dbReference>
<gene>
    <name evidence="2" type="ORF">KP509_08G046100</name>
</gene>
<sequence length="121" mass="13671">MSGHLTYSSMTVGDIIHQCKQIFEAAMSDSSTSPPNLFLFYFTSEICSTTLKLLVQAPLVRSGFKVCELHWQDTSHYSRVVMMSKNQFLAILLIASLAIFLVLPHLSHMRFHQHSLIMVAP</sequence>